<accession>A0A653DUI9</accession>
<keyword evidence="2" id="KW-1185">Reference proteome</keyword>
<name>A0A653DUI9_CALMS</name>
<gene>
    <name evidence="1" type="ORF">CALMAC_LOCUS20578</name>
</gene>
<dbReference type="OrthoDB" id="6619240at2759"/>
<evidence type="ECO:0000313" key="1">
    <source>
        <dbReference type="EMBL" id="VEN63888.1"/>
    </source>
</evidence>
<sequence>MASNNDYCCVPQCNSLAKKDTERKLTFHRFSEANARQVYIENEMGKFNHVERSNFKPSQKLPVSTVGFPKPKPHLIELIDIKGEIEVHAQAKMKILKNVILK</sequence>
<reference evidence="1 2" key="1">
    <citation type="submission" date="2019-01" db="EMBL/GenBank/DDBJ databases">
        <authorList>
            <person name="Sayadi A."/>
        </authorList>
    </citation>
    <scope>NUCLEOTIDE SEQUENCE [LARGE SCALE GENOMIC DNA]</scope>
</reference>
<dbReference type="AlphaFoldDB" id="A0A653DUI9"/>
<dbReference type="Proteomes" id="UP000410492">
    <property type="component" value="Unassembled WGS sequence"/>
</dbReference>
<evidence type="ECO:0008006" key="3">
    <source>
        <dbReference type="Google" id="ProtNLM"/>
    </source>
</evidence>
<dbReference type="EMBL" id="CAACVG010014907">
    <property type="protein sequence ID" value="VEN63888.1"/>
    <property type="molecule type" value="Genomic_DNA"/>
</dbReference>
<proteinExistence type="predicted"/>
<evidence type="ECO:0000313" key="2">
    <source>
        <dbReference type="Proteomes" id="UP000410492"/>
    </source>
</evidence>
<protein>
    <recommendedName>
        <fullName evidence="3">THAP-type domain-containing protein</fullName>
    </recommendedName>
</protein>
<organism evidence="1 2">
    <name type="scientific">Callosobruchus maculatus</name>
    <name type="common">Southern cowpea weevil</name>
    <name type="synonym">Pulse bruchid</name>
    <dbReference type="NCBI Taxonomy" id="64391"/>
    <lineage>
        <taxon>Eukaryota</taxon>
        <taxon>Metazoa</taxon>
        <taxon>Ecdysozoa</taxon>
        <taxon>Arthropoda</taxon>
        <taxon>Hexapoda</taxon>
        <taxon>Insecta</taxon>
        <taxon>Pterygota</taxon>
        <taxon>Neoptera</taxon>
        <taxon>Endopterygota</taxon>
        <taxon>Coleoptera</taxon>
        <taxon>Polyphaga</taxon>
        <taxon>Cucujiformia</taxon>
        <taxon>Chrysomeloidea</taxon>
        <taxon>Chrysomelidae</taxon>
        <taxon>Bruchinae</taxon>
        <taxon>Bruchini</taxon>
        <taxon>Callosobruchus</taxon>
    </lineage>
</organism>